<sequence length="237" mass="25337">MIMMCLAVTVAVEMIPLMGVVLGSPSMKDLLSSDSPMNYFLTARGGSTLNVVVSVGIAIAIINAVIAIILQIARLLFSSARDRSWPDPVDKVLGSVHPTLHSPVAATLVVGAIAAVTAAFVPLNWLITATGANGVIVYLVVALAALRLRRKGGATSRGYRMRWWPLAPVVVIAICGYIIYSMITPSTWTQLAVAVVTMAIGVVYYLAYLHPRRGDRWTLPDPIHEDEIDEAGKTTAA</sequence>
<dbReference type="PANTHER" id="PTHR11785:SF512">
    <property type="entry name" value="SOBREMESA, ISOFORM B"/>
    <property type="match status" value="1"/>
</dbReference>
<evidence type="ECO:0000313" key="8">
    <source>
        <dbReference type="Proteomes" id="UP000621454"/>
    </source>
</evidence>
<name>A0A916SV43_9ACTN</name>
<dbReference type="GO" id="GO:0015179">
    <property type="term" value="F:L-amino acid transmembrane transporter activity"/>
    <property type="evidence" value="ECO:0007669"/>
    <property type="project" value="TreeGrafter"/>
</dbReference>
<keyword evidence="2 5" id="KW-0812">Transmembrane</keyword>
<accession>A0A916SV43</accession>
<proteinExistence type="predicted"/>
<evidence type="ECO:0000313" key="7">
    <source>
        <dbReference type="EMBL" id="GGB19419.1"/>
    </source>
</evidence>
<keyword evidence="8" id="KW-1185">Reference proteome</keyword>
<evidence type="ECO:0000256" key="4">
    <source>
        <dbReference type="ARBA" id="ARBA00023136"/>
    </source>
</evidence>
<dbReference type="AlphaFoldDB" id="A0A916SV43"/>
<comment type="caution">
    <text evidence="7">The sequence shown here is derived from an EMBL/GenBank/DDBJ whole genome shotgun (WGS) entry which is preliminary data.</text>
</comment>
<dbReference type="InterPro" id="IPR050598">
    <property type="entry name" value="AminoAcid_Transporter"/>
</dbReference>
<evidence type="ECO:0000256" key="5">
    <source>
        <dbReference type="SAM" id="Phobius"/>
    </source>
</evidence>
<reference evidence="7" key="2">
    <citation type="submission" date="2020-09" db="EMBL/GenBank/DDBJ databases">
        <authorList>
            <person name="Sun Q."/>
            <person name="Zhou Y."/>
        </authorList>
    </citation>
    <scope>NUCLEOTIDE SEQUENCE</scope>
    <source>
        <strain evidence="7">CGMCC 1.12827</strain>
    </source>
</reference>
<keyword evidence="4 5" id="KW-0472">Membrane</keyword>
<dbReference type="Proteomes" id="UP000621454">
    <property type="component" value="Unassembled WGS sequence"/>
</dbReference>
<organism evidence="7 8">
    <name type="scientific">Gordonia jinhuaensis</name>
    <dbReference type="NCBI Taxonomy" id="1517702"/>
    <lineage>
        <taxon>Bacteria</taxon>
        <taxon>Bacillati</taxon>
        <taxon>Actinomycetota</taxon>
        <taxon>Actinomycetes</taxon>
        <taxon>Mycobacteriales</taxon>
        <taxon>Gordoniaceae</taxon>
        <taxon>Gordonia</taxon>
    </lineage>
</organism>
<dbReference type="EMBL" id="BMGC01000002">
    <property type="protein sequence ID" value="GGB19419.1"/>
    <property type="molecule type" value="Genomic_DNA"/>
</dbReference>
<evidence type="ECO:0000256" key="3">
    <source>
        <dbReference type="ARBA" id="ARBA00022989"/>
    </source>
</evidence>
<evidence type="ECO:0000256" key="2">
    <source>
        <dbReference type="ARBA" id="ARBA00022692"/>
    </source>
</evidence>
<comment type="subcellular location">
    <subcellularLocation>
        <location evidence="1">Membrane</location>
        <topology evidence="1">Multi-pass membrane protein</topology>
    </subcellularLocation>
</comment>
<dbReference type="GO" id="GO:0016020">
    <property type="term" value="C:membrane"/>
    <property type="evidence" value="ECO:0007669"/>
    <property type="project" value="UniProtKB-SubCell"/>
</dbReference>
<feature type="domain" description="Amino acid permease/ SLC12A" evidence="6">
    <location>
        <begin position="25"/>
        <end position="182"/>
    </location>
</feature>
<gene>
    <name evidence="7" type="ORF">GCM10011489_04390</name>
</gene>
<feature type="transmembrane region" description="Helical" evidence="5">
    <location>
        <begin position="98"/>
        <end position="120"/>
    </location>
</feature>
<reference evidence="7" key="1">
    <citation type="journal article" date="2014" name="Int. J. Syst. Evol. Microbiol.">
        <title>Complete genome sequence of Corynebacterium casei LMG S-19264T (=DSM 44701T), isolated from a smear-ripened cheese.</title>
        <authorList>
            <consortium name="US DOE Joint Genome Institute (JGI-PGF)"/>
            <person name="Walter F."/>
            <person name="Albersmeier A."/>
            <person name="Kalinowski J."/>
            <person name="Ruckert C."/>
        </authorList>
    </citation>
    <scope>NUCLEOTIDE SEQUENCE</scope>
    <source>
        <strain evidence="7">CGMCC 1.12827</strain>
    </source>
</reference>
<keyword evidence="3 5" id="KW-1133">Transmembrane helix</keyword>
<dbReference type="PANTHER" id="PTHR11785">
    <property type="entry name" value="AMINO ACID TRANSPORTER"/>
    <property type="match status" value="1"/>
</dbReference>
<dbReference type="Pfam" id="PF00324">
    <property type="entry name" value="AA_permease"/>
    <property type="match status" value="1"/>
</dbReference>
<feature type="transmembrane region" description="Helical" evidence="5">
    <location>
        <begin position="189"/>
        <end position="207"/>
    </location>
</feature>
<feature type="transmembrane region" description="Helical" evidence="5">
    <location>
        <begin position="166"/>
        <end position="183"/>
    </location>
</feature>
<dbReference type="Gene3D" id="1.20.1740.10">
    <property type="entry name" value="Amino acid/polyamine transporter I"/>
    <property type="match status" value="1"/>
</dbReference>
<feature type="transmembrane region" description="Helical" evidence="5">
    <location>
        <begin position="126"/>
        <end position="146"/>
    </location>
</feature>
<evidence type="ECO:0000256" key="1">
    <source>
        <dbReference type="ARBA" id="ARBA00004141"/>
    </source>
</evidence>
<protein>
    <recommendedName>
        <fullName evidence="6">Amino acid permease/ SLC12A domain-containing protein</fullName>
    </recommendedName>
</protein>
<feature type="transmembrane region" description="Helical" evidence="5">
    <location>
        <begin position="47"/>
        <end position="77"/>
    </location>
</feature>
<dbReference type="InterPro" id="IPR004841">
    <property type="entry name" value="AA-permease/SLC12A_dom"/>
</dbReference>
<evidence type="ECO:0000259" key="6">
    <source>
        <dbReference type="Pfam" id="PF00324"/>
    </source>
</evidence>